<feature type="non-terminal residue" evidence="1">
    <location>
        <position position="1"/>
    </location>
</feature>
<protein>
    <submittedName>
        <fullName evidence="1">Uncharacterized protein</fullName>
    </submittedName>
</protein>
<organism evidence="1 2">
    <name type="scientific">Piedraia hortae CBS 480.64</name>
    <dbReference type="NCBI Taxonomy" id="1314780"/>
    <lineage>
        <taxon>Eukaryota</taxon>
        <taxon>Fungi</taxon>
        <taxon>Dikarya</taxon>
        <taxon>Ascomycota</taxon>
        <taxon>Pezizomycotina</taxon>
        <taxon>Dothideomycetes</taxon>
        <taxon>Dothideomycetidae</taxon>
        <taxon>Capnodiales</taxon>
        <taxon>Piedraiaceae</taxon>
        <taxon>Piedraia</taxon>
    </lineage>
</organism>
<name>A0A6A7C6C4_9PEZI</name>
<gene>
    <name evidence="1" type="ORF">K470DRAFT_199781</name>
</gene>
<evidence type="ECO:0000313" key="2">
    <source>
        <dbReference type="Proteomes" id="UP000799421"/>
    </source>
</evidence>
<reference evidence="1" key="1">
    <citation type="journal article" date="2020" name="Stud. Mycol.">
        <title>101 Dothideomycetes genomes: a test case for predicting lifestyles and emergence of pathogens.</title>
        <authorList>
            <person name="Haridas S."/>
            <person name="Albert R."/>
            <person name="Binder M."/>
            <person name="Bloem J."/>
            <person name="Labutti K."/>
            <person name="Salamov A."/>
            <person name="Andreopoulos B."/>
            <person name="Baker S."/>
            <person name="Barry K."/>
            <person name="Bills G."/>
            <person name="Bluhm B."/>
            <person name="Cannon C."/>
            <person name="Castanera R."/>
            <person name="Culley D."/>
            <person name="Daum C."/>
            <person name="Ezra D."/>
            <person name="Gonzalez J."/>
            <person name="Henrissat B."/>
            <person name="Kuo A."/>
            <person name="Liang C."/>
            <person name="Lipzen A."/>
            <person name="Lutzoni F."/>
            <person name="Magnuson J."/>
            <person name="Mondo S."/>
            <person name="Nolan M."/>
            <person name="Ohm R."/>
            <person name="Pangilinan J."/>
            <person name="Park H.-J."/>
            <person name="Ramirez L."/>
            <person name="Alfaro M."/>
            <person name="Sun H."/>
            <person name="Tritt A."/>
            <person name="Yoshinaga Y."/>
            <person name="Zwiers L.-H."/>
            <person name="Turgeon B."/>
            <person name="Goodwin S."/>
            <person name="Spatafora J."/>
            <person name="Crous P."/>
            <person name="Grigoriev I."/>
        </authorList>
    </citation>
    <scope>NUCLEOTIDE SEQUENCE</scope>
    <source>
        <strain evidence="1">CBS 480.64</strain>
    </source>
</reference>
<feature type="non-terminal residue" evidence="1">
    <location>
        <position position="76"/>
    </location>
</feature>
<dbReference type="Proteomes" id="UP000799421">
    <property type="component" value="Unassembled WGS sequence"/>
</dbReference>
<dbReference type="OrthoDB" id="3758164at2759"/>
<evidence type="ECO:0000313" key="1">
    <source>
        <dbReference type="EMBL" id="KAF2863126.1"/>
    </source>
</evidence>
<keyword evidence="2" id="KW-1185">Reference proteome</keyword>
<accession>A0A6A7C6C4</accession>
<proteinExistence type="predicted"/>
<dbReference type="EMBL" id="MU005962">
    <property type="protein sequence ID" value="KAF2863126.1"/>
    <property type="molecule type" value="Genomic_DNA"/>
</dbReference>
<dbReference type="AlphaFoldDB" id="A0A6A7C6C4"/>
<sequence>NTLHWSSVKCKRVTSSVVASEAYRMTHGVDIGAPRILTDKLGLPLVVCINSLSLYGCIVKLDTAKEKRLMIDIMSI</sequence>